<evidence type="ECO:0008006" key="4">
    <source>
        <dbReference type="Google" id="ProtNLM"/>
    </source>
</evidence>
<organism evidence="2 3">
    <name type="scientific">Chrysophaeum taylorii</name>
    <dbReference type="NCBI Taxonomy" id="2483200"/>
    <lineage>
        <taxon>Eukaryota</taxon>
        <taxon>Sar</taxon>
        <taxon>Stramenopiles</taxon>
        <taxon>Ochrophyta</taxon>
        <taxon>Pelagophyceae</taxon>
        <taxon>Pelagomonadales</taxon>
        <taxon>Pelagomonadaceae</taxon>
        <taxon>Chrysophaeum</taxon>
    </lineage>
</organism>
<name>A0AAD7UP54_9STRA</name>
<keyword evidence="1" id="KW-0472">Membrane</keyword>
<comment type="caution">
    <text evidence="2">The sequence shown here is derived from an EMBL/GenBank/DDBJ whole genome shotgun (WGS) entry which is preliminary data.</text>
</comment>
<evidence type="ECO:0000313" key="3">
    <source>
        <dbReference type="Proteomes" id="UP001230188"/>
    </source>
</evidence>
<proteinExistence type="predicted"/>
<gene>
    <name evidence="2" type="ORF">CTAYLR_002459</name>
</gene>
<feature type="transmembrane region" description="Helical" evidence="1">
    <location>
        <begin position="59"/>
        <end position="77"/>
    </location>
</feature>
<sequence length="368" mass="39582">MPVDVCAQDTTTDEGSMRAHCCEASLSARSPLLGRERCAYGVDSGEPRVLGGSVPATRLAGIVASSLAVVAIVAFAAGSHAKSRMMSVPTLDAVAFAHPRRSQLVPVEVDESTAGPALLGVDVVAYRFLNAGDSPVFGSSDYAYTLSSTDVDGSRAFETTFWFSSAANRDLFASDPTFYAPRFGGFCAYGITSEYAAGWDASMDAADATEGWPWARDHLGPPADLRTWTIRDDKLYFTFLPAVMEVFLENYDDLAPTGEKRWAEWFGDSGVAGPFNIQCMAKSYGPPTVRTCTYEAQDTYPQLIPRRQAVADPCDKALLAACADDQGNDPVQDNACSTCLDDHYSDLKDACPTTDGALQAHVDKVFCW</sequence>
<keyword evidence="1" id="KW-0812">Transmembrane</keyword>
<protein>
    <recommendedName>
        <fullName evidence="4">YHS domain-containing protein</fullName>
    </recommendedName>
</protein>
<dbReference type="AlphaFoldDB" id="A0AAD7UP54"/>
<evidence type="ECO:0000256" key="1">
    <source>
        <dbReference type="SAM" id="Phobius"/>
    </source>
</evidence>
<evidence type="ECO:0000313" key="2">
    <source>
        <dbReference type="EMBL" id="KAJ8612143.1"/>
    </source>
</evidence>
<keyword evidence="3" id="KW-1185">Reference proteome</keyword>
<accession>A0AAD7UP54</accession>
<keyword evidence="1" id="KW-1133">Transmembrane helix</keyword>
<reference evidence="2" key="1">
    <citation type="submission" date="2023-01" db="EMBL/GenBank/DDBJ databases">
        <title>Metagenome sequencing of chrysophaentin producing Chrysophaeum taylorii.</title>
        <authorList>
            <person name="Davison J."/>
            <person name="Bewley C."/>
        </authorList>
    </citation>
    <scope>NUCLEOTIDE SEQUENCE</scope>
    <source>
        <strain evidence="2">NIES-1699</strain>
    </source>
</reference>
<dbReference type="Proteomes" id="UP001230188">
    <property type="component" value="Unassembled WGS sequence"/>
</dbReference>
<dbReference type="EMBL" id="JAQMWT010000057">
    <property type="protein sequence ID" value="KAJ8612143.1"/>
    <property type="molecule type" value="Genomic_DNA"/>
</dbReference>